<dbReference type="PANTHER" id="PTHR37306">
    <property type="entry name" value="COLICIN V PRODUCTION PROTEIN"/>
    <property type="match status" value="1"/>
</dbReference>
<evidence type="ECO:0000313" key="7">
    <source>
        <dbReference type="Proteomes" id="UP001610063"/>
    </source>
</evidence>
<evidence type="ECO:0000313" key="6">
    <source>
        <dbReference type="EMBL" id="MFH6985227.1"/>
    </source>
</evidence>
<reference evidence="6 7" key="1">
    <citation type="journal article" date="2013" name="Int. J. Syst. Evol. Microbiol.">
        <title>Marinoscillum luteum sp. nov., isolated from marine sediment.</title>
        <authorList>
            <person name="Cha I.T."/>
            <person name="Park S.J."/>
            <person name="Kim S.J."/>
            <person name="Kim J.G."/>
            <person name="Jung M.Y."/>
            <person name="Shin K.S."/>
            <person name="Kwon K.K."/>
            <person name="Yang S.H."/>
            <person name="Seo Y.S."/>
            <person name="Rhee S.K."/>
        </authorList>
    </citation>
    <scope>NUCLEOTIDE SEQUENCE [LARGE SCALE GENOMIC DNA]</scope>
    <source>
        <strain evidence="6 7">KCTC 23939</strain>
    </source>
</reference>
<dbReference type="InterPro" id="IPR003825">
    <property type="entry name" value="Colicin-V_CvpA"/>
</dbReference>
<accession>A0ABW7NCK8</accession>
<protein>
    <submittedName>
        <fullName evidence="6">CvpA family protein</fullName>
    </submittedName>
</protein>
<feature type="transmembrane region" description="Helical" evidence="5">
    <location>
        <begin position="58"/>
        <end position="80"/>
    </location>
</feature>
<keyword evidence="4 5" id="KW-0472">Membrane</keyword>
<keyword evidence="2 5" id="KW-0812">Transmembrane</keyword>
<keyword evidence="7" id="KW-1185">Reference proteome</keyword>
<comment type="caution">
    <text evidence="6">The sequence shown here is derived from an EMBL/GenBank/DDBJ whole genome shotgun (WGS) entry which is preliminary data.</text>
</comment>
<dbReference type="RefSeq" id="WP_395418698.1">
    <property type="nucleotide sequence ID" value="NZ_JBIPKE010000019.1"/>
</dbReference>
<dbReference type="PANTHER" id="PTHR37306:SF1">
    <property type="entry name" value="COLICIN V PRODUCTION PROTEIN"/>
    <property type="match status" value="1"/>
</dbReference>
<evidence type="ECO:0000256" key="1">
    <source>
        <dbReference type="ARBA" id="ARBA00004141"/>
    </source>
</evidence>
<proteinExistence type="predicted"/>
<comment type="subcellular location">
    <subcellularLocation>
        <location evidence="1">Membrane</location>
        <topology evidence="1">Multi-pass membrane protein</topology>
    </subcellularLocation>
</comment>
<evidence type="ECO:0000256" key="5">
    <source>
        <dbReference type="SAM" id="Phobius"/>
    </source>
</evidence>
<dbReference type="Proteomes" id="UP001610063">
    <property type="component" value="Unassembled WGS sequence"/>
</dbReference>
<dbReference type="EMBL" id="JBIPKE010000019">
    <property type="protein sequence ID" value="MFH6985227.1"/>
    <property type="molecule type" value="Genomic_DNA"/>
</dbReference>
<evidence type="ECO:0000256" key="4">
    <source>
        <dbReference type="ARBA" id="ARBA00023136"/>
    </source>
</evidence>
<sequence>MNYLDIFFLVVFIIGGIKGYMKGFIIEIFSFVAFFVGLFVAIELTIPVANRFFDSSDYYQLLTVGVFVALFLVAVLLINLAAKVIKKAVDLTFMGFLDNILGALAGIFKWAFIVSVFFWVFDSIGVHLPSGQSDGSLIFPYIESIGPKTFEWISKVLPFMEDMIDSLKNIGEKGKAVYTFL</sequence>
<feature type="transmembrane region" description="Helical" evidence="5">
    <location>
        <begin position="6"/>
        <end position="21"/>
    </location>
</feature>
<feature type="transmembrane region" description="Helical" evidence="5">
    <location>
        <begin position="100"/>
        <end position="121"/>
    </location>
</feature>
<keyword evidence="3 5" id="KW-1133">Transmembrane helix</keyword>
<gene>
    <name evidence="6" type="ORF">ACHKAR_17375</name>
</gene>
<feature type="transmembrane region" description="Helical" evidence="5">
    <location>
        <begin position="28"/>
        <end position="46"/>
    </location>
</feature>
<organism evidence="6 7">
    <name type="scientific">Marinoscillum luteum</name>
    <dbReference type="NCBI Taxonomy" id="861051"/>
    <lineage>
        <taxon>Bacteria</taxon>
        <taxon>Pseudomonadati</taxon>
        <taxon>Bacteroidota</taxon>
        <taxon>Cytophagia</taxon>
        <taxon>Cytophagales</taxon>
        <taxon>Reichenbachiellaceae</taxon>
        <taxon>Marinoscillum</taxon>
    </lineage>
</organism>
<dbReference type="Pfam" id="PF02674">
    <property type="entry name" value="Colicin_V"/>
    <property type="match status" value="1"/>
</dbReference>
<name>A0ABW7NCK8_9BACT</name>
<evidence type="ECO:0000256" key="3">
    <source>
        <dbReference type="ARBA" id="ARBA00022989"/>
    </source>
</evidence>
<evidence type="ECO:0000256" key="2">
    <source>
        <dbReference type="ARBA" id="ARBA00022692"/>
    </source>
</evidence>